<feature type="compositionally biased region" description="Basic residues" evidence="1">
    <location>
        <begin position="108"/>
        <end position="117"/>
    </location>
</feature>
<feature type="region of interest" description="Disordered" evidence="1">
    <location>
        <begin position="37"/>
        <end position="72"/>
    </location>
</feature>
<dbReference type="GO" id="GO:0005634">
    <property type="term" value="C:nucleus"/>
    <property type="evidence" value="ECO:0007669"/>
    <property type="project" value="TreeGrafter"/>
</dbReference>
<dbReference type="Gene3D" id="3.30.420.10">
    <property type="entry name" value="Ribonuclease H-like superfamily/Ribonuclease H"/>
    <property type="match status" value="1"/>
</dbReference>
<name>A0A0N0NQJ2_9EURO</name>
<dbReference type="InterPro" id="IPR040151">
    <property type="entry name" value="Gfd2/YDR514C-like"/>
</dbReference>
<dbReference type="Pfam" id="PF21762">
    <property type="entry name" value="DEDDh_C"/>
    <property type="match status" value="2"/>
</dbReference>
<dbReference type="InterPro" id="IPR048519">
    <property type="entry name" value="Gfd2/YDR514C-like_C"/>
</dbReference>
<feature type="compositionally biased region" description="Polar residues" evidence="1">
    <location>
        <begin position="507"/>
        <end position="527"/>
    </location>
</feature>
<protein>
    <recommendedName>
        <fullName evidence="2">Gfd2/YDR514C-like C-terminal domain-containing protein</fullName>
    </recommendedName>
</protein>
<evidence type="ECO:0000256" key="1">
    <source>
        <dbReference type="SAM" id="MobiDB-lite"/>
    </source>
</evidence>
<feature type="compositionally biased region" description="Basic and acidic residues" evidence="1">
    <location>
        <begin position="37"/>
        <end position="47"/>
    </location>
</feature>
<feature type="region of interest" description="Disordered" evidence="1">
    <location>
        <begin position="104"/>
        <end position="129"/>
    </location>
</feature>
<dbReference type="SUPFAM" id="SSF53098">
    <property type="entry name" value="Ribonuclease H-like"/>
    <property type="match status" value="1"/>
</dbReference>
<comment type="caution">
    <text evidence="3">The sequence shown here is derived from an EMBL/GenBank/DDBJ whole genome shotgun (WGS) entry which is preliminary data.</text>
</comment>
<dbReference type="OrthoDB" id="5953249at2759"/>
<evidence type="ECO:0000313" key="4">
    <source>
        <dbReference type="Proteomes" id="UP000038010"/>
    </source>
</evidence>
<feature type="domain" description="Gfd2/YDR514C-like C-terminal" evidence="2">
    <location>
        <begin position="523"/>
        <end position="633"/>
    </location>
</feature>
<organism evidence="3 4">
    <name type="scientific">Cyphellophora attinorum</name>
    <dbReference type="NCBI Taxonomy" id="1664694"/>
    <lineage>
        <taxon>Eukaryota</taxon>
        <taxon>Fungi</taxon>
        <taxon>Dikarya</taxon>
        <taxon>Ascomycota</taxon>
        <taxon>Pezizomycotina</taxon>
        <taxon>Eurotiomycetes</taxon>
        <taxon>Chaetothyriomycetidae</taxon>
        <taxon>Chaetothyriales</taxon>
        <taxon>Cyphellophoraceae</taxon>
        <taxon>Cyphellophora</taxon>
    </lineage>
</organism>
<feature type="domain" description="Gfd2/YDR514C-like C-terminal" evidence="2">
    <location>
        <begin position="387"/>
        <end position="486"/>
    </location>
</feature>
<dbReference type="VEuPathDB" id="FungiDB:AB675_6260"/>
<dbReference type="RefSeq" id="XP_018003934.1">
    <property type="nucleotide sequence ID" value="XM_018146538.1"/>
</dbReference>
<evidence type="ECO:0000259" key="2">
    <source>
        <dbReference type="Pfam" id="PF21762"/>
    </source>
</evidence>
<dbReference type="PANTHER" id="PTHR28083:SF1">
    <property type="entry name" value="GOOD FOR FULL DBP5 ACTIVITY PROTEIN 2"/>
    <property type="match status" value="1"/>
</dbReference>
<evidence type="ECO:0000313" key="3">
    <source>
        <dbReference type="EMBL" id="KPI43971.1"/>
    </source>
</evidence>
<dbReference type="InterPro" id="IPR036397">
    <property type="entry name" value="RNaseH_sf"/>
</dbReference>
<feature type="compositionally biased region" description="Polar residues" evidence="1">
    <location>
        <begin position="252"/>
        <end position="261"/>
    </location>
</feature>
<dbReference type="PANTHER" id="PTHR28083">
    <property type="entry name" value="GOOD FOR FULL DBP5 ACTIVITY PROTEIN 2"/>
    <property type="match status" value="1"/>
</dbReference>
<reference evidence="3 4" key="1">
    <citation type="submission" date="2015-06" db="EMBL/GenBank/DDBJ databases">
        <title>Draft genome of the ant-associated black yeast Phialophora attae CBS 131958.</title>
        <authorList>
            <person name="Moreno L.F."/>
            <person name="Stielow B.J."/>
            <person name="de Hoog S."/>
            <person name="Vicente V.A."/>
            <person name="Weiss V.A."/>
            <person name="de Vries M."/>
            <person name="Cruz L.M."/>
            <person name="Souza E.M."/>
        </authorList>
    </citation>
    <scope>NUCLEOTIDE SEQUENCE [LARGE SCALE GENOMIC DNA]</scope>
    <source>
        <strain evidence="3 4">CBS 131958</strain>
    </source>
</reference>
<sequence length="669" mass="74198">MVTSPQSRIASLLKAQKLTKPVAPDPGETTFAEKEFEEQIARQEAWKQPKSSVQTRAIPAPNSSAKVAPKPAPMEWPDYAYGGNSGANEVQLSGSEDDEYSAAFAKTPKMKPPKASKTKQSTTTKHEDFSTAVELRKELATADKHGNLVTGHFCLLTLVSKFPYKYMSDGEDRVSKRFFAANKFYDRTWDLYYVYPPESYSSLPIFLLPYTQVKELIDEIAKAFDADVAVPAFPFTLTFFDDGTPRPRLLGTSRSRSQMTALQEEVQTPPLGHGEAPPNASTTLQASFTAFRSKCEQAISAKKTKHSSSKRTKKDQPLDQVRNWCNSMSRVQRYFGLLPAERRAVVPSAGASWDGQVEYVEAQAPSNSLDALNIDEPAPFAFVHLPIFISIDIEAWERDHHIITEVGISTLDTQDLRGLAPGKIGTAWRSQIRSRHFRLDEFKHFRNRQFCVGDPSSFQFGKSELVPKSEIGSKIDACFAWPWSVQYKHDGDLKKQWAEWEAMAGKDTSQAPEKPNGTASTEDQQQGPKARTIILVGHNLKADLEYLAQLGSEIFALKTSTAVHEGLGEASSRGTEGLKSIKEALDTATLYKDLMKDNQPKKLATVLQSLEIDAYYLHNAGNDARYTLEALVALAVKARLERDEAKKNGAVNGSEDVAANGDDAEESIW</sequence>
<dbReference type="Proteomes" id="UP000038010">
    <property type="component" value="Unassembled WGS sequence"/>
</dbReference>
<dbReference type="AlphaFoldDB" id="A0A0N0NQJ2"/>
<accession>A0A0N0NQJ2</accession>
<dbReference type="GO" id="GO:0003676">
    <property type="term" value="F:nucleic acid binding"/>
    <property type="evidence" value="ECO:0007669"/>
    <property type="project" value="InterPro"/>
</dbReference>
<dbReference type="EMBL" id="LFJN01000004">
    <property type="protein sequence ID" value="KPI43971.1"/>
    <property type="molecule type" value="Genomic_DNA"/>
</dbReference>
<gene>
    <name evidence="3" type="ORF">AB675_6260</name>
</gene>
<keyword evidence="4" id="KW-1185">Reference proteome</keyword>
<dbReference type="InterPro" id="IPR012337">
    <property type="entry name" value="RNaseH-like_sf"/>
</dbReference>
<feature type="compositionally biased region" description="Polar residues" evidence="1">
    <location>
        <begin position="49"/>
        <end position="65"/>
    </location>
</feature>
<feature type="region of interest" description="Disordered" evidence="1">
    <location>
        <begin position="504"/>
        <end position="528"/>
    </location>
</feature>
<proteinExistence type="predicted"/>
<dbReference type="GeneID" id="28738418"/>
<dbReference type="STRING" id="1664694.A0A0N0NQJ2"/>
<feature type="region of interest" description="Disordered" evidence="1">
    <location>
        <begin position="250"/>
        <end position="279"/>
    </location>
</feature>